<name>A0A494VIA2_9SPHI</name>
<keyword evidence="4" id="KW-1185">Reference proteome</keyword>
<gene>
    <name evidence="3" type="ORF">HYN43_000385</name>
</gene>
<dbReference type="RefSeq" id="WP_119407565.1">
    <property type="nucleotide sequence ID" value="NZ_CP032869.1"/>
</dbReference>
<evidence type="ECO:0000313" key="3">
    <source>
        <dbReference type="EMBL" id="AYL93844.1"/>
    </source>
</evidence>
<dbReference type="PROSITE" id="PS50213">
    <property type="entry name" value="FAS1"/>
    <property type="match status" value="1"/>
</dbReference>
<dbReference type="InterPro" id="IPR036378">
    <property type="entry name" value="FAS1_dom_sf"/>
</dbReference>
<dbReference type="InterPro" id="IPR050904">
    <property type="entry name" value="Adhesion/Biosynth-related"/>
</dbReference>
<feature type="signal peptide" evidence="1">
    <location>
        <begin position="1"/>
        <end position="23"/>
    </location>
</feature>
<dbReference type="InterPro" id="IPR000782">
    <property type="entry name" value="FAS1_domain"/>
</dbReference>
<organism evidence="3 4">
    <name type="scientific">Mucilaginibacter celer</name>
    <dbReference type="NCBI Taxonomy" id="2305508"/>
    <lineage>
        <taxon>Bacteria</taxon>
        <taxon>Pseudomonadati</taxon>
        <taxon>Bacteroidota</taxon>
        <taxon>Sphingobacteriia</taxon>
        <taxon>Sphingobacteriales</taxon>
        <taxon>Sphingobacteriaceae</taxon>
        <taxon>Mucilaginibacter</taxon>
    </lineage>
</organism>
<accession>A0A494VIA2</accession>
<protein>
    <recommendedName>
        <fullName evidence="2">FAS1 domain-containing protein</fullName>
    </recommendedName>
</protein>
<dbReference type="OrthoDB" id="624512at2"/>
<dbReference type="PANTHER" id="PTHR10900:SF77">
    <property type="entry name" value="FI19380P1"/>
    <property type="match status" value="1"/>
</dbReference>
<dbReference type="Pfam" id="PF02469">
    <property type="entry name" value="Fasciclin"/>
    <property type="match status" value="1"/>
</dbReference>
<dbReference type="Gene3D" id="2.30.180.10">
    <property type="entry name" value="FAS1 domain"/>
    <property type="match status" value="2"/>
</dbReference>
<feature type="domain" description="FAS1" evidence="2">
    <location>
        <begin position="203"/>
        <end position="429"/>
    </location>
</feature>
<evidence type="ECO:0000313" key="4">
    <source>
        <dbReference type="Proteomes" id="UP000270046"/>
    </source>
</evidence>
<feature type="chain" id="PRO_5019719558" description="FAS1 domain-containing protein" evidence="1">
    <location>
        <begin position="24"/>
        <end position="437"/>
    </location>
</feature>
<evidence type="ECO:0000256" key="1">
    <source>
        <dbReference type="SAM" id="SignalP"/>
    </source>
</evidence>
<dbReference type="Proteomes" id="UP000270046">
    <property type="component" value="Chromosome"/>
</dbReference>
<dbReference type="PANTHER" id="PTHR10900">
    <property type="entry name" value="PERIOSTIN-RELATED"/>
    <property type="match status" value="1"/>
</dbReference>
<dbReference type="KEGG" id="muh:HYN43_000385"/>
<reference evidence="3 4" key="1">
    <citation type="submission" date="2018-10" db="EMBL/GenBank/DDBJ databases">
        <title>Genome sequencing of Mucilaginibacter sp. HYN0043.</title>
        <authorList>
            <person name="Kim M."/>
            <person name="Yi H."/>
        </authorList>
    </citation>
    <scope>NUCLEOTIDE SEQUENCE [LARGE SCALE GENOMIC DNA]</scope>
    <source>
        <strain evidence="3 4">HYN0043</strain>
    </source>
</reference>
<dbReference type="EMBL" id="CP032869">
    <property type="protein sequence ID" value="AYL93844.1"/>
    <property type="molecule type" value="Genomic_DNA"/>
</dbReference>
<dbReference type="AlphaFoldDB" id="A0A494VIA2"/>
<dbReference type="PROSITE" id="PS51257">
    <property type="entry name" value="PROKAR_LIPOPROTEIN"/>
    <property type="match status" value="1"/>
</dbReference>
<keyword evidence="1" id="KW-0732">Signal</keyword>
<proteinExistence type="predicted"/>
<sequence length="437" mass="48513">MKFTMKKWKLQMICGLLACLAFGCKKQEFTLPPVGDKIPYEDEKLPALKEVIAQSHATLFYKAWQRSNMDAILKAQATPKTYFTVLLPGNAAMESAGYNEQKIQVAEPKELDSLLMFYTLRDRIRPEDLVGKTDNYNARTLLYRPDLQTTATNGPGYTYNYRIQLLVKDSKTYANGKIVGSGKSVAAKDGYIWLLDQPIVKPTKTILKFLDDDGRFTLLLQLLRYTDAQYNKIESDATGYPGSRKSFANWFGWDYIIPGPGSSIRQVVSTTLFLPTDAAFKAAGFSNLQDLMAFNTRRGLPHWGTTPTGGGTMVGAFATDTLLNYSVNWGKMINIPADSYYAKFASDVPVFYSNVMGSPILSNYVVAGALDLSNPQKPDGEYYMPLDFTADGTGNINLKVKGSEAEPAKIIQADMLTMMGPVNAIDHLLLPKGYKLK</sequence>
<dbReference type="SUPFAM" id="SSF82153">
    <property type="entry name" value="FAS1 domain"/>
    <property type="match status" value="2"/>
</dbReference>
<evidence type="ECO:0000259" key="2">
    <source>
        <dbReference type="PROSITE" id="PS50213"/>
    </source>
</evidence>